<keyword evidence="7 10" id="KW-0472">Membrane</keyword>
<evidence type="ECO:0000256" key="4">
    <source>
        <dbReference type="ARBA" id="ARBA00022676"/>
    </source>
</evidence>
<dbReference type="GO" id="GO:0030428">
    <property type="term" value="C:cell septum"/>
    <property type="evidence" value="ECO:0007669"/>
    <property type="project" value="TreeGrafter"/>
</dbReference>
<reference evidence="11 12" key="1">
    <citation type="journal article" date="2019" name="Nat. Ecol. Evol.">
        <title>Megaphylogeny resolves global patterns of mushroom evolution.</title>
        <authorList>
            <person name="Varga T."/>
            <person name="Krizsan K."/>
            <person name="Foldi C."/>
            <person name="Dima B."/>
            <person name="Sanchez-Garcia M."/>
            <person name="Sanchez-Ramirez S."/>
            <person name="Szollosi G.J."/>
            <person name="Szarkandi J.G."/>
            <person name="Papp V."/>
            <person name="Albert L."/>
            <person name="Andreopoulos W."/>
            <person name="Angelini C."/>
            <person name="Antonin V."/>
            <person name="Barry K.W."/>
            <person name="Bougher N.L."/>
            <person name="Buchanan P."/>
            <person name="Buyck B."/>
            <person name="Bense V."/>
            <person name="Catcheside P."/>
            <person name="Chovatia M."/>
            <person name="Cooper J."/>
            <person name="Damon W."/>
            <person name="Desjardin D."/>
            <person name="Finy P."/>
            <person name="Geml J."/>
            <person name="Haridas S."/>
            <person name="Hughes K."/>
            <person name="Justo A."/>
            <person name="Karasinski D."/>
            <person name="Kautmanova I."/>
            <person name="Kiss B."/>
            <person name="Kocsube S."/>
            <person name="Kotiranta H."/>
            <person name="LaButti K.M."/>
            <person name="Lechner B.E."/>
            <person name="Liimatainen K."/>
            <person name="Lipzen A."/>
            <person name="Lukacs Z."/>
            <person name="Mihaltcheva S."/>
            <person name="Morgado L.N."/>
            <person name="Niskanen T."/>
            <person name="Noordeloos M.E."/>
            <person name="Ohm R.A."/>
            <person name="Ortiz-Santana B."/>
            <person name="Ovrebo C."/>
            <person name="Racz N."/>
            <person name="Riley R."/>
            <person name="Savchenko A."/>
            <person name="Shiryaev A."/>
            <person name="Soop K."/>
            <person name="Spirin V."/>
            <person name="Szebenyi C."/>
            <person name="Tomsovsky M."/>
            <person name="Tulloss R.E."/>
            <person name="Uehling J."/>
            <person name="Grigoriev I.V."/>
            <person name="Vagvolgyi C."/>
            <person name="Papp T."/>
            <person name="Martin F.M."/>
            <person name="Miettinen O."/>
            <person name="Hibbett D.S."/>
            <person name="Nagy L.G."/>
        </authorList>
    </citation>
    <scope>NUCLEOTIDE SEQUENCE [LARGE SCALE GENOMIC DNA]</scope>
    <source>
        <strain evidence="11 12">CBS 962.96</strain>
    </source>
</reference>
<dbReference type="GO" id="GO:0005886">
    <property type="term" value="C:plasma membrane"/>
    <property type="evidence" value="ECO:0007669"/>
    <property type="project" value="UniProtKB-SubCell"/>
</dbReference>
<dbReference type="PANTHER" id="PTHR22914">
    <property type="entry name" value="CHITIN SYNTHASE"/>
    <property type="match status" value="1"/>
</dbReference>
<sequence>MGIYNCYYWVWVITIYMTVAAFLLAFKGINNLVKADNGLNVGSLFTNSIFRNIVLSLLATLGLYIVASLIFFGSWHMITSFIQYMLMVPSYISVLNVYAFANVHDVSWGTKGDDKVSVDLEKDIDANYEDALHVLRTKPAKVEDQVDAATQQEDYYRSFRTNVLLAWMLSNGLLAAAIVSANDKAKESGTNNSVKGYTARLDSSYGFIGGM</sequence>
<evidence type="ECO:0000256" key="2">
    <source>
        <dbReference type="ARBA" id="ARBA00012543"/>
    </source>
</evidence>
<name>A0A4S8KK97_DENBC</name>
<dbReference type="GO" id="GO:0004100">
    <property type="term" value="F:chitin synthase activity"/>
    <property type="evidence" value="ECO:0007669"/>
    <property type="project" value="UniProtKB-EC"/>
</dbReference>
<proteinExistence type="predicted"/>
<evidence type="ECO:0000256" key="10">
    <source>
        <dbReference type="SAM" id="Phobius"/>
    </source>
</evidence>
<evidence type="ECO:0000256" key="1">
    <source>
        <dbReference type="ARBA" id="ARBA00004651"/>
    </source>
</evidence>
<comment type="subcellular location">
    <subcellularLocation>
        <location evidence="1">Cell membrane</location>
        <topology evidence="1">Multi-pass membrane protein</topology>
    </subcellularLocation>
</comment>
<evidence type="ECO:0000256" key="8">
    <source>
        <dbReference type="ARBA" id="ARBA00023316"/>
    </source>
</evidence>
<evidence type="ECO:0000256" key="3">
    <source>
        <dbReference type="ARBA" id="ARBA00022475"/>
    </source>
</evidence>
<dbReference type="AlphaFoldDB" id="A0A4S8KK97"/>
<comment type="catalytic activity">
    <reaction evidence="9">
        <text>[(1-&gt;4)-N-acetyl-beta-D-glucosaminyl](n) + UDP-N-acetyl-alpha-D-glucosamine = [(1-&gt;4)-N-acetyl-beta-D-glucosaminyl](n+1) + UDP + H(+)</text>
        <dbReference type="Rhea" id="RHEA:16637"/>
        <dbReference type="Rhea" id="RHEA-COMP:9593"/>
        <dbReference type="Rhea" id="RHEA-COMP:9595"/>
        <dbReference type="ChEBI" id="CHEBI:15378"/>
        <dbReference type="ChEBI" id="CHEBI:17029"/>
        <dbReference type="ChEBI" id="CHEBI:57705"/>
        <dbReference type="ChEBI" id="CHEBI:58223"/>
        <dbReference type="EC" id="2.4.1.16"/>
    </reaction>
</comment>
<dbReference type="GO" id="GO:0071555">
    <property type="term" value="P:cell wall organization"/>
    <property type="evidence" value="ECO:0007669"/>
    <property type="project" value="UniProtKB-KW"/>
</dbReference>
<protein>
    <recommendedName>
        <fullName evidence="2">chitin synthase</fullName>
        <ecNumber evidence="2">2.4.1.16</ecNumber>
    </recommendedName>
</protein>
<feature type="transmembrane region" description="Helical" evidence="10">
    <location>
        <begin position="7"/>
        <end position="29"/>
    </location>
</feature>
<keyword evidence="12" id="KW-1185">Reference proteome</keyword>
<keyword evidence="8" id="KW-0961">Cell wall biogenesis/degradation</keyword>
<keyword evidence="10" id="KW-1133">Transmembrane helix</keyword>
<keyword evidence="4" id="KW-0328">Glycosyltransferase</keyword>
<evidence type="ECO:0000313" key="12">
    <source>
        <dbReference type="Proteomes" id="UP000297245"/>
    </source>
</evidence>
<keyword evidence="6 10" id="KW-0812">Transmembrane</keyword>
<evidence type="ECO:0000256" key="7">
    <source>
        <dbReference type="ARBA" id="ARBA00023136"/>
    </source>
</evidence>
<accession>A0A4S8KK97</accession>
<organism evidence="11 12">
    <name type="scientific">Dendrothele bispora (strain CBS 962.96)</name>
    <dbReference type="NCBI Taxonomy" id="1314807"/>
    <lineage>
        <taxon>Eukaryota</taxon>
        <taxon>Fungi</taxon>
        <taxon>Dikarya</taxon>
        <taxon>Basidiomycota</taxon>
        <taxon>Agaricomycotina</taxon>
        <taxon>Agaricomycetes</taxon>
        <taxon>Agaricomycetidae</taxon>
        <taxon>Agaricales</taxon>
        <taxon>Agaricales incertae sedis</taxon>
        <taxon>Dendrothele</taxon>
    </lineage>
</organism>
<evidence type="ECO:0000313" key="11">
    <source>
        <dbReference type="EMBL" id="THU75900.1"/>
    </source>
</evidence>
<gene>
    <name evidence="11" type="ORF">K435DRAFT_974654</name>
</gene>
<evidence type="ECO:0000256" key="9">
    <source>
        <dbReference type="ARBA" id="ARBA00048014"/>
    </source>
</evidence>
<dbReference type="EMBL" id="ML181399">
    <property type="protein sequence ID" value="THU75900.1"/>
    <property type="molecule type" value="Genomic_DNA"/>
</dbReference>
<evidence type="ECO:0000256" key="6">
    <source>
        <dbReference type="ARBA" id="ARBA00022692"/>
    </source>
</evidence>
<feature type="transmembrane region" description="Helical" evidence="10">
    <location>
        <begin position="84"/>
        <end position="101"/>
    </location>
</feature>
<keyword evidence="3" id="KW-1003">Cell membrane</keyword>
<dbReference type="EC" id="2.4.1.16" evidence="2"/>
<evidence type="ECO:0000256" key="5">
    <source>
        <dbReference type="ARBA" id="ARBA00022679"/>
    </source>
</evidence>
<feature type="transmembrane region" description="Helical" evidence="10">
    <location>
        <begin position="164"/>
        <end position="181"/>
    </location>
</feature>
<dbReference type="Proteomes" id="UP000297245">
    <property type="component" value="Unassembled WGS sequence"/>
</dbReference>
<dbReference type="GO" id="GO:0006031">
    <property type="term" value="P:chitin biosynthetic process"/>
    <property type="evidence" value="ECO:0007669"/>
    <property type="project" value="TreeGrafter"/>
</dbReference>
<dbReference type="OrthoDB" id="3038496at2759"/>
<feature type="transmembrane region" description="Helical" evidence="10">
    <location>
        <begin position="49"/>
        <end position="72"/>
    </location>
</feature>
<keyword evidence="5" id="KW-0808">Transferase</keyword>
<dbReference type="InterPro" id="IPR004835">
    <property type="entry name" value="Chitin_synth"/>
</dbReference>
<dbReference type="PANTHER" id="PTHR22914:SF9">
    <property type="entry name" value="CHITIN SYNTHASE 1"/>
    <property type="match status" value="1"/>
</dbReference>